<evidence type="ECO:0000259" key="3">
    <source>
        <dbReference type="PROSITE" id="PS50132"/>
    </source>
</evidence>
<dbReference type="InterPro" id="IPR024066">
    <property type="entry name" value="RGS_subdom1/3"/>
</dbReference>
<name>A0A5E4PQ43_9NEOP</name>
<feature type="non-terminal residue" evidence="4">
    <location>
        <position position="161"/>
    </location>
</feature>
<dbReference type="SUPFAM" id="SSF48097">
    <property type="entry name" value="Regulator of G-protein signaling, RGS"/>
    <property type="match status" value="1"/>
</dbReference>
<evidence type="ECO:0000256" key="2">
    <source>
        <dbReference type="SAM" id="MobiDB-lite"/>
    </source>
</evidence>
<reference evidence="4 5" key="1">
    <citation type="submission" date="2017-07" db="EMBL/GenBank/DDBJ databases">
        <authorList>
            <person name="Talla V."/>
            <person name="Backstrom N."/>
        </authorList>
    </citation>
    <scope>NUCLEOTIDE SEQUENCE [LARGE SCALE GENOMIC DNA]</scope>
</reference>
<dbReference type="GO" id="GO:0005886">
    <property type="term" value="C:plasma membrane"/>
    <property type="evidence" value="ECO:0007669"/>
    <property type="project" value="TreeGrafter"/>
</dbReference>
<gene>
    <name evidence="4" type="ORF">LSINAPIS_LOCUS1634</name>
</gene>
<dbReference type="InterPro" id="IPR036305">
    <property type="entry name" value="RGS_sf"/>
</dbReference>
<dbReference type="Gene3D" id="1.10.167.10">
    <property type="entry name" value="Regulator of G-protein Signalling 4, domain 2"/>
    <property type="match status" value="1"/>
</dbReference>
<organism evidence="4 5">
    <name type="scientific">Leptidea sinapis</name>
    <dbReference type="NCBI Taxonomy" id="189913"/>
    <lineage>
        <taxon>Eukaryota</taxon>
        <taxon>Metazoa</taxon>
        <taxon>Ecdysozoa</taxon>
        <taxon>Arthropoda</taxon>
        <taxon>Hexapoda</taxon>
        <taxon>Insecta</taxon>
        <taxon>Pterygota</taxon>
        <taxon>Neoptera</taxon>
        <taxon>Endopterygota</taxon>
        <taxon>Lepidoptera</taxon>
        <taxon>Glossata</taxon>
        <taxon>Ditrysia</taxon>
        <taxon>Papilionoidea</taxon>
        <taxon>Pieridae</taxon>
        <taxon>Dismorphiinae</taxon>
        <taxon>Leptidea</taxon>
    </lineage>
</organism>
<dbReference type="InterPro" id="IPR044926">
    <property type="entry name" value="RGS_subdomain_2"/>
</dbReference>
<feature type="domain" description="RGS" evidence="3">
    <location>
        <begin position="96"/>
        <end position="161"/>
    </location>
</feature>
<dbReference type="PRINTS" id="PR01301">
    <property type="entry name" value="RGSPROTEIN"/>
</dbReference>
<proteinExistence type="predicted"/>
<evidence type="ECO:0000313" key="4">
    <source>
        <dbReference type="EMBL" id="VVC88208.1"/>
    </source>
</evidence>
<keyword evidence="1" id="KW-0343">GTPase activation</keyword>
<accession>A0A5E4PQ43</accession>
<dbReference type="EMBL" id="FZQP02000260">
    <property type="protein sequence ID" value="VVC88208.1"/>
    <property type="molecule type" value="Genomic_DNA"/>
</dbReference>
<dbReference type="PROSITE" id="PS50132">
    <property type="entry name" value="RGS"/>
    <property type="match status" value="1"/>
</dbReference>
<dbReference type="InterPro" id="IPR016137">
    <property type="entry name" value="RGS"/>
</dbReference>
<dbReference type="GO" id="GO:0005634">
    <property type="term" value="C:nucleus"/>
    <property type="evidence" value="ECO:0007669"/>
    <property type="project" value="TreeGrafter"/>
</dbReference>
<dbReference type="Proteomes" id="UP000324832">
    <property type="component" value="Unassembled WGS sequence"/>
</dbReference>
<evidence type="ECO:0000256" key="1">
    <source>
        <dbReference type="ARBA" id="ARBA00022468"/>
    </source>
</evidence>
<dbReference type="GO" id="GO:0005096">
    <property type="term" value="F:GTPase activator activity"/>
    <property type="evidence" value="ECO:0007669"/>
    <property type="project" value="UniProtKB-KW"/>
</dbReference>
<dbReference type="InterPro" id="IPR046995">
    <property type="entry name" value="RGS10/12/14-like"/>
</dbReference>
<feature type="region of interest" description="Disordered" evidence="2">
    <location>
        <begin position="42"/>
        <end position="64"/>
    </location>
</feature>
<keyword evidence="5" id="KW-1185">Reference proteome</keyword>
<dbReference type="GO" id="GO:0008277">
    <property type="term" value="P:regulation of G protein-coupled receptor signaling pathway"/>
    <property type="evidence" value="ECO:0007669"/>
    <property type="project" value="TreeGrafter"/>
</dbReference>
<dbReference type="GO" id="GO:0005737">
    <property type="term" value="C:cytoplasm"/>
    <property type="evidence" value="ECO:0007669"/>
    <property type="project" value="TreeGrafter"/>
</dbReference>
<dbReference type="AlphaFoldDB" id="A0A5E4PQ43"/>
<dbReference type="Pfam" id="PF00615">
    <property type="entry name" value="RGS"/>
    <property type="match status" value="1"/>
</dbReference>
<evidence type="ECO:0000313" key="5">
    <source>
        <dbReference type="Proteomes" id="UP000324832"/>
    </source>
</evidence>
<protein>
    <recommendedName>
        <fullName evidence="3">RGS domain-containing protein</fullName>
    </recommendedName>
</protein>
<dbReference type="Gene3D" id="1.10.196.10">
    <property type="match status" value="1"/>
</dbReference>
<dbReference type="PANTHER" id="PTHR45945:SF3">
    <property type="entry name" value="REGULATOR OF G-PROTEIN SIGNALING LOCO"/>
    <property type="match status" value="1"/>
</dbReference>
<sequence>MCDLFNRLKLSFVMARLASSAVQLCQRLQELYPQKLLLPTKQSDQGSPFRRWTTGSGSSSSYRHHDHRSIYSKQMSEGSNASNGVSNGGVARWSLGLEHLLADTAGAAAFAHFLDKEFAAENIRFWWSCEQYRTCEGPGADNTRTQLADQVWRRHLADGAP</sequence>
<dbReference type="PANTHER" id="PTHR45945">
    <property type="entry name" value="REGULATOR OF G-PROTEIN SIGNALING LOCO"/>
    <property type="match status" value="1"/>
</dbReference>